<feature type="region of interest" description="Disordered" evidence="1">
    <location>
        <begin position="89"/>
        <end position="111"/>
    </location>
</feature>
<keyword evidence="3" id="KW-1185">Reference proteome</keyword>
<evidence type="ECO:0000313" key="3">
    <source>
        <dbReference type="Proteomes" id="UP000002630"/>
    </source>
</evidence>
<sequence>MPFTEALGGGTNPLEFVLDMLPGTRRGISGEELDDAYAMMPHIQESLMEKTGWEGTGTGYEDTPVGFYRDTNLKPLNWRDAMVSMKPGSGTLGLDPHFDDTSGSPEQVERRRERGLLKGVGTRYRGPPPGTHGPWRWGQLVKGSALEEGFRLERNKRNLEIFTQM</sequence>
<proteinExistence type="predicted"/>
<reference evidence="2 3" key="1">
    <citation type="journal article" date="2010" name="Nature">
        <title>The Ectocarpus genome and the independent evolution of multicellularity in brown algae.</title>
        <authorList>
            <person name="Cock J.M."/>
            <person name="Sterck L."/>
            <person name="Rouze P."/>
            <person name="Scornet D."/>
            <person name="Allen A.E."/>
            <person name="Amoutzias G."/>
            <person name="Anthouard V."/>
            <person name="Artiguenave F."/>
            <person name="Aury J.M."/>
            <person name="Badger J.H."/>
            <person name="Beszteri B."/>
            <person name="Billiau K."/>
            <person name="Bonnet E."/>
            <person name="Bothwell J.H."/>
            <person name="Bowler C."/>
            <person name="Boyen C."/>
            <person name="Brownlee C."/>
            <person name="Carrano C.J."/>
            <person name="Charrier B."/>
            <person name="Cho G.Y."/>
            <person name="Coelho S.M."/>
            <person name="Collen J."/>
            <person name="Corre E."/>
            <person name="Da Silva C."/>
            <person name="Delage L."/>
            <person name="Delaroque N."/>
            <person name="Dittami S.M."/>
            <person name="Doulbeau S."/>
            <person name="Elias M."/>
            <person name="Farnham G."/>
            <person name="Gachon C.M."/>
            <person name="Gschloessl B."/>
            <person name="Heesch S."/>
            <person name="Jabbari K."/>
            <person name="Jubin C."/>
            <person name="Kawai H."/>
            <person name="Kimura K."/>
            <person name="Kloareg B."/>
            <person name="Kupper F.C."/>
            <person name="Lang D."/>
            <person name="Le Bail A."/>
            <person name="Leblanc C."/>
            <person name="Lerouge P."/>
            <person name="Lohr M."/>
            <person name="Lopez P.J."/>
            <person name="Martens C."/>
            <person name="Maumus F."/>
            <person name="Michel G."/>
            <person name="Miranda-Saavedra D."/>
            <person name="Morales J."/>
            <person name="Moreau H."/>
            <person name="Motomura T."/>
            <person name="Nagasato C."/>
            <person name="Napoli C.A."/>
            <person name="Nelson D.R."/>
            <person name="Nyvall-Collen P."/>
            <person name="Peters A.F."/>
            <person name="Pommier C."/>
            <person name="Potin P."/>
            <person name="Poulain J."/>
            <person name="Quesneville H."/>
            <person name="Read B."/>
            <person name="Rensing S.A."/>
            <person name="Ritter A."/>
            <person name="Rousvoal S."/>
            <person name="Samanta M."/>
            <person name="Samson G."/>
            <person name="Schroeder D.C."/>
            <person name="Segurens B."/>
            <person name="Strittmatter M."/>
            <person name="Tonon T."/>
            <person name="Tregear J.W."/>
            <person name="Valentin K."/>
            <person name="von Dassow P."/>
            <person name="Yamagishi T."/>
            <person name="Van de Peer Y."/>
            <person name="Wincker P."/>
        </authorList>
    </citation>
    <scope>NUCLEOTIDE SEQUENCE [LARGE SCALE GENOMIC DNA]</scope>
    <source>
        <strain evidence="3">Ec32 / CCAP1310/4</strain>
    </source>
</reference>
<gene>
    <name evidence="2" type="ORF">Esi_1366_0001</name>
</gene>
<evidence type="ECO:0000256" key="1">
    <source>
        <dbReference type="SAM" id="MobiDB-lite"/>
    </source>
</evidence>
<protein>
    <submittedName>
        <fullName evidence="2">Uncharacterized protein</fullName>
    </submittedName>
</protein>
<dbReference type="EMBL" id="FN649760">
    <property type="protein sequence ID" value="CBJ34192.1"/>
    <property type="molecule type" value="Genomic_DNA"/>
</dbReference>
<name>D7FJU3_ECTSI</name>
<dbReference type="Proteomes" id="UP000002630">
    <property type="component" value="Unassembled WGS sequence"/>
</dbReference>
<accession>D7FJU3</accession>
<dbReference type="AlphaFoldDB" id="D7FJU3"/>
<dbReference type="InParanoid" id="D7FJU3"/>
<evidence type="ECO:0000313" key="2">
    <source>
        <dbReference type="EMBL" id="CBJ34192.1"/>
    </source>
</evidence>
<organism evidence="2 3">
    <name type="scientific">Ectocarpus siliculosus</name>
    <name type="common">Brown alga</name>
    <name type="synonym">Conferva siliculosa</name>
    <dbReference type="NCBI Taxonomy" id="2880"/>
    <lineage>
        <taxon>Eukaryota</taxon>
        <taxon>Sar</taxon>
        <taxon>Stramenopiles</taxon>
        <taxon>Ochrophyta</taxon>
        <taxon>PX clade</taxon>
        <taxon>Phaeophyceae</taxon>
        <taxon>Ectocarpales</taxon>
        <taxon>Ectocarpaceae</taxon>
        <taxon>Ectocarpus</taxon>
    </lineage>
</organism>